<comment type="similarity">
    <text evidence="2">Belongs to the ATP-dependent AMP-binding enzyme family.</text>
</comment>
<dbReference type="InterPro" id="IPR042099">
    <property type="entry name" value="ANL_N_sf"/>
</dbReference>
<evidence type="ECO:0000259" key="6">
    <source>
        <dbReference type="Pfam" id="PF13193"/>
    </source>
</evidence>
<evidence type="ECO:0000256" key="4">
    <source>
        <dbReference type="ARBA" id="ARBA00023140"/>
    </source>
</evidence>
<dbReference type="InterPro" id="IPR025110">
    <property type="entry name" value="AMP-bd_C"/>
</dbReference>
<evidence type="ECO:0000313" key="8">
    <source>
        <dbReference type="Proteomes" id="UP000271162"/>
    </source>
</evidence>
<proteinExistence type="inferred from homology"/>
<accession>A0A0N4Y1A5</accession>
<evidence type="ECO:0000259" key="5">
    <source>
        <dbReference type="Pfam" id="PF00501"/>
    </source>
</evidence>
<keyword evidence="4" id="KW-0576">Peroxisome</keyword>
<dbReference type="PANTHER" id="PTHR24096">
    <property type="entry name" value="LONG-CHAIN-FATTY-ACID--COA LIGASE"/>
    <property type="match status" value="1"/>
</dbReference>
<organism evidence="9">
    <name type="scientific">Nippostrongylus brasiliensis</name>
    <name type="common">Rat hookworm</name>
    <dbReference type="NCBI Taxonomy" id="27835"/>
    <lineage>
        <taxon>Eukaryota</taxon>
        <taxon>Metazoa</taxon>
        <taxon>Ecdysozoa</taxon>
        <taxon>Nematoda</taxon>
        <taxon>Chromadorea</taxon>
        <taxon>Rhabditida</taxon>
        <taxon>Rhabditina</taxon>
        <taxon>Rhabditomorpha</taxon>
        <taxon>Strongyloidea</taxon>
        <taxon>Heligmosomidae</taxon>
        <taxon>Nippostrongylus</taxon>
    </lineage>
</organism>
<gene>
    <name evidence="7" type="ORF">NBR_LOCUS9386</name>
</gene>
<dbReference type="InterPro" id="IPR045851">
    <property type="entry name" value="AMP-bd_C_sf"/>
</dbReference>
<feature type="domain" description="AMP-binding enzyme C-terminal" evidence="6">
    <location>
        <begin position="315"/>
        <end position="393"/>
    </location>
</feature>
<dbReference type="InterPro" id="IPR000873">
    <property type="entry name" value="AMP-dep_synth/lig_dom"/>
</dbReference>
<feature type="domain" description="AMP-dependent synthetase/ligase" evidence="5">
    <location>
        <begin position="43"/>
        <end position="263"/>
    </location>
</feature>
<dbReference type="WBParaSite" id="NBR_0000938501-mRNA-1">
    <property type="protein sequence ID" value="NBR_0000938501-mRNA-1"/>
    <property type="gene ID" value="NBR_0000938501"/>
</dbReference>
<dbReference type="AlphaFoldDB" id="A0A0N4Y1A5"/>
<reference evidence="7 8" key="2">
    <citation type="submission" date="2018-11" db="EMBL/GenBank/DDBJ databases">
        <authorList>
            <consortium name="Pathogen Informatics"/>
        </authorList>
    </citation>
    <scope>NUCLEOTIDE SEQUENCE [LARGE SCALE GENOMIC DNA]</scope>
</reference>
<reference evidence="9" key="1">
    <citation type="submission" date="2017-02" db="UniProtKB">
        <authorList>
            <consortium name="WormBaseParasite"/>
        </authorList>
    </citation>
    <scope>IDENTIFICATION</scope>
</reference>
<evidence type="ECO:0000256" key="2">
    <source>
        <dbReference type="ARBA" id="ARBA00006432"/>
    </source>
</evidence>
<evidence type="ECO:0000313" key="7">
    <source>
        <dbReference type="EMBL" id="VDL72975.1"/>
    </source>
</evidence>
<dbReference type="EMBL" id="UYSL01020134">
    <property type="protein sequence ID" value="VDL72975.1"/>
    <property type="molecule type" value="Genomic_DNA"/>
</dbReference>
<name>A0A0N4Y1A5_NIPBR</name>
<dbReference type="Gene3D" id="3.40.50.12780">
    <property type="entry name" value="N-terminal domain of ligase-like"/>
    <property type="match status" value="1"/>
</dbReference>
<evidence type="ECO:0000256" key="1">
    <source>
        <dbReference type="ARBA" id="ARBA00004275"/>
    </source>
</evidence>
<dbReference type="Pfam" id="PF13193">
    <property type="entry name" value="AMP-binding_C"/>
    <property type="match status" value="1"/>
</dbReference>
<keyword evidence="8" id="KW-1185">Reference proteome</keyword>
<evidence type="ECO:0000313" key="9">
    <source>
        <dbReference type="WBParaSite" id="NBR_0000938501-mRNA-1"/>
    </source>
</evidence>
<evidence type="ECO:0000256" key="3">
    <source>
        <dbReference type="ARBA" id="ARBA00022598"/>
    </source>
</evidence>
<dbReference type="STRING" id="27835.A0A0N4Y1A5"/>
<protein>
    <submittedName>
        <fullName evidence="9">4-coumarate--CoA ligase-like 9</fullName>
    </submittedName>
</protein>
<dbReference type="GO" id="GO:0005777">
    <property type="term" value="C:peroxisome"/>
    <property type="evidence" value="ECO:0007669"/>
    <property type="project" value="UniProtKB-SubCell"/>
</dbReference>
<dbReference type="Proteomes" id="UP000271162">
    <property type="component" value="Unassembled WGS sequence"/>
</dbReference>
<dbReference type="Pfam" id="PF00501">
    <property type="entry name" value="AMP-binding"/>
    <property type="match status" value="1"/>
</dbReference>
<comment type="subcellular location">
    <subcellularLocation>
        <location evidence="1">Peroxisome</location>
    </subcellularLocation>
</comment>
<dbReference type="OMA" id="IQFINNM"/>
<dbReference type="SUPFAM" id="SSF56801">
    <property type="entry name" value="Acetyl-CoA synthetase-like"/>
    <property type="match status" value="1"/>
</dbReference>
<dbReference type="GO" id="GO:0016405">
    <property type="term" value="F:CoA-ligase activity"/>
    <property type="evidence" value="ECO:0007669"/>
    <property type="project" value="TreeGrafter"/>
</dbReference>
<sequence>MAGWIVVVPPVKEGSACGEAKIIPRDLPAWNETLPADFRGIQLGIDDILLLPFSSGTGGKPRCVQLTHRNYSSATAILKAALFDKLVDESRRRTVAVLPFYHASGFWALLYCLLEGCHTIIMESFHPMEMLEIIHRYKVDTLNVVPAIISFLCRVGTGAFDLSFVRTVLCGSSPLGKELTATFLQKFPSVENFIQGYGMTEIVVLSHITPLGFLSEDHLGSCGKLLPGFEAQLRDPDSGLVINRPNCPGELFLRSPTVMSGYLAADRAVDDPDVLEDGWLRTGDMLYHDEDGFYYVVDRLKDLIKVNGVQVSPSEMEDVILSHRHVREAAVIGIDHPDSGQIPKAFIVVEQGVDDEQVRLEVMSLVKEKLSPIKQLRGGIEVVKGLPRTSSGKVKRSELRKTKAL</sequence>
<keyword evidence="3" id="KW-0436">Ligase</keyword>
<dbReference type="Gene3D" id="3.30.300.30">
    <property type="match status" value="1"/>
</dbReference>
<dbReference type="PANTHER" id="PTHR24096:SF149">
    <property type="entry name" value="AMP-BINDING DOMAIN-CONTAINING PROTEIN-RELATED"/>
    <property type="match status" value="1"/>
</dbReference>